<dbReference type="KEGG" id="vhl:BME96_12440"/>
<dbReference type="EMBL" id="CP017962">
    <property type="protein sequence ID" value="APC48951.1"/>
    <property type="molecule type" value="Genomic_DNA"/>
</dbReference>
<organism evidence="1 2">
    <name type="scientific">Virgibacillus halodenitrificans</name>
    <name type="common">Bacillus halodenitrificans</name>
    <dbReference type="NCBI Taxonomy" id="1482"/>
    <lineage>
        <taxon>Bacteria</taxon>
        <taxon>Bacillati</taxon>
        <taxon>Bacillota</taxon>
        <taxon>Bacilli</taxon>
        <taxon>Bacillales</taxon>
        <taxon>Bacillaceae</taxon>
        <taxon>Virgibacillus</taxon>
    </lineage>
</organism>
<evidence type="ECO:0000313" key="2">
    <source>
        <dbReference type="Proteomes" id="UP000182945"/>
    </source>
</evidence>
<name>A0AAC9IZV4_VIRHA</name>
<dbReference type="GeneID" id="71515212"/>
<gene>
    <name evidence="1" type="ORF">BME96_12440</name>
</gene>
<protein>
    <submittedName>
        <fullName evidence="1">Uncharacterized protein</fullName>
    </submittedName>
</protein>
<dbReference type="AlphaFoldDB" id="A0AAC9IZV4"/>
<reference evidence="1 2" key="1">
    <citation type="submission" date="2016-11" db="EMBL/GenBank/DDBJ databases">
        <title>Complete genome sequencing of Virgibacillus halodenitrificans PDB-F2.</title>
        <authorList>
            <person name="Sun Z."/>
            <person name="Zhou Y."/>
            <person name="Li H."/>
        </authorList>
    </citation>
    <scope>NUCLEOTIDE SEQUENCE [LARGE SCALE GENOMIC DNA]</scope>
    <source>
        <strain evidence="1 2">PDB-F2</strain>
    </source>
</reference>
<dbReference type="Proteomes" id="UP000182945">
    <property type="component" value="Chromosome"/>
</dbReference>
<proteinExistence type="predicted"/>
<sequence>MIKVLVIVTKNGTKYQIGIDKPVPGVLKEISKTKGRFYLPIDSCAIDKNEIVSVEQYEFDPKEGENNG</sequence>
<accession>A0AAC9IZV4</accession>
<evidence type="ECO:0000313" key="1">
    <source>
        <dbReference type="EMBL" id="APC48951.1"/>
    </source>
</evidence>
<dbReference type="RefSeq" id="WP_071649210.1">
    <property type="nucleotide sequence ID" value="NZ_CP017962.1"/>
</dbReference>